<name>A0A084G9R6_PSEDA</name>
<dbReference type="Pfam" id="PF06985">
    <property type="entry name" value="HET"/>
    <property type="match status" value="1"/>
</dbReference>
<dbReference type="Proteomes" id="UP000028545">
    <property type="component" value="Unassembled WGS sequence"/>
</dbReference>
<reference evidence="3 4" key="1">
    <citation type="journal article" date="2014" name="Genome Announc.">
        <title>Draft genome sequence of the pathogenic fungus Scedosporium apiospermum.</title>
        <authorList>
            <person name="Vandeputte P."/>
            <person name="Ghamrawi S."/>
            <person name="Rechenmann M."/>
            <person name="Iltis A."/>
            <person name="Giraud S."/>
            <person name="Fleury M."/>
            <person name="Thornton C."/>
            <person name="Delhaes L."/>
            <person name="Meyer W."/>
            <person name="Papon N."/>
            <person name="Bouchara J.P."/>
        </authorList>
    </citation>
    <scope>NUCLEOTIDE SEQUENCE [LARGE SCALE GENOMIC DNA]</scope>
    <source>
        <strain evidence="3 4">IHEM 14462</strain>
    </source>
</reference>
<dbReference type="VEuPathDB" id="FungiDB:SAPIO_CDS3829"/>
<feature type="domain" description="Heterokaryon incompatibility" evidence="2">
    <location>
        <begin position="26"/>
        <end position="153"/>
    </location>
</feature>
<dbReference type="PANTHER" id="PTHR10622:SF12">
    <property type="entry name" value="HET DOMAIN-CONTAINING PROTEIN"/>
    <property type="match status" value="1"/>
</dbReference>
<dbReference type="HOGENOM" id="CLU_368482_0_0_1"/>
<dbReference type="KEGG" id="sapo:SAPIO_CDS3829"/>
<protein>
    <recommendedName>
        <fullName evidence="2">Heterokaryon incompatibility domain-containing protein</fullName>
    </recommendedName>
</protein>
<dbReference type="GeneID" id="27722901"/>
<dbReference type="PANTHER" id="PTHR10622">
    <property type="entry name" value="HET DOMAIN-CONTAINING PROTEIN"/>
    <property type="match status" value="1"/>
</dbReference>
<dbReference type="InterPro" id="IPR010730">
    <property type="entry name" value="HET"/>
</dbReference>
<dbReference type="OrthoDB" id="5241264at2759"/>
<proteinExistence type="predicted"/>
<gene>
    <name evidence="3" type="ORF">SAPIO_CDS3829</name>
</gene>
<organism evidence="3 4">
    <name type="scientific">Pseudallescheria apiosperma</name>
    <name type="common">Scedosporium apiospermum</name>
    <dbReference type="NCBI Taxonomy" id="563466"/>
    <lineage>
        <taxon>Eukaryota</taxon>
        <taxon>Fungi</taxon>
        <taxon>Dikarya</taxon>
        <taxon>Ascomycota</taxon>
        <taxon>Pezizomycotina</taxon>
        <taxon>Sordariomycetes</taxon>
        <taxon>Hypocreomycetidae</taxon>
        <taxon>Microascales</taxon>
        <taxon>Microascaceae</taxon>
        <taxon>Scedosporium</taxon>
    </lineage>
</organism>
<dbReference type="AlphaFoldDB" id="A0A084G9R6"/>
<sequence length="810" mass="89493">MRLLHTGTLELHTFPPDVADNGRPPYAVLSHCWREGQLSYSEFANDRERALTLDSFSFVKKACQAAKESNIDYLWIYTICVDQSSTAEVSEAANSAFAWMSRCEHLFVYLDDLPPITNYAKQHLDGEEEEEDGDDDAVWSRCLWFSRCWTLQELLAPFSVRFYDQDWNFRGCKTSEPLKGILSRITHIVADVLCDSSLISEVSLAKRMSWAAKRRAFREEDRAYSLMGIFNVFLPVIYGEGSNAFLRLQEAILKDTHDLSLLIWDAQPSDARPWRGLLANSPAEFHRFISCPPTWCNPLVFKGEITFTNKGMRIRGNYLQNPQSRGRGVLLDLGGHDGTPHRHAVLAMFRLEDCYVRPAVGAAGSLPTEAMLNAPIGSVTAKRDIDLKSSMAASNILRYPALRPVSKGSPLVPVDRPTSITPLQQTPVQEANVTVPFSGNNGDPAPAHCGDEGDEGDVNDDDDTVSKAPSTLVSGSCVFSPRASSLGSGSILDISYYRRKRQHDPCDAPAPGVKRVKTPLAAPRENTAKIVTTPGWPVRDVATANLPAGNTGAACGLMEDKTGDSDGYHTLPDDLTEKPPILEPNHEFRVCYMEFSGASDRDEHIVQRNCELRDQPPTYEGISEEKLRLISNVPASLPAVKAWYAIWDILYPETSLPSSPWLPGEIGLQISLARDFWAETGQLIVSGFLESKNKLSWDMPDEERSLAALYSLVLDHLIDEIFNGQDKPFSYVSGKQVSVNPGPATRSQFNVGSFVWPLISKWIPQNRQPAPAPPGAGIYDRTPPQDQREGGPTLTPSAMLSGVADNGPNQ</sequence>
<dbReference type="EMBL" id="JOWA01000089">
    <property type="protein sequence ID" value="KEZ44078.1"/>
    <property type="molecule type" value="Genomic_DNA"/>
</dbReference>
<evidence type="ECO:0000256" key="1">
    <source>
        <dbReference type="SAM" id="MobiDB-lite"/>
    </source>
</evidence>
<feature type="region of interest" description="Disordered" evidence="1">
    <location>
        <begin position="438"/>
        <end position="459"/>
    </location>
</feature>
<dbReference type="RefSeq" id="XP_016643877.1">
    <property type="nucleotide sequence ID" value="XM_016786534.1"/>
</dbReference>
<keyword evidence="4" id="KW-1185">Reference proteome</keyword>
<comment type="caution">
    <text evidence="3">The sequence shown here is derived from an EMBL/GenBank/DDBJ whole genome shotgun (WGS) entry which is preliminary data.</text>
</comment>
<accession>A0A084G9R6</accession>
<evidence type="ECO:0000259" key="2">
    <source>
        <dbReference type="Pfam" id="PF06985"/>
    </source>
</evidence>
<evidence type="ECO:0000313" key="4">
    <source>
        <dbReference type="Proteomes" id="UP000028545"/>
    </source>
</evidence>
<feature type="region of interest" description="Disordered" evidence="1">
    <location>
        <begin position="766"/>
        <end position="810"/>
    </location>
</feature>
<evidence type="ECO:0000313" key="3">
    <source>
        <dbReference type="EMBL" id="KEZ44078.1"/>
    </source>
</evidence>